<dbReference type="InterPro" id="IPR050807">
    <property type="entry name" value="TransReg_Diox_bact_type"/>
</dbReference>
<sequence>MTDIMTSIGTQIKYYRKQKGMTQQELAEQCDLSLPYINFVENGRRTVALNTLITILDVLEVSLGDFFQPFASTTDTQITKLLLEIQQSDNPEELIKIFLDIAKVAKSK</sequence>
<protein>
    <recommendedName>
        <fullName evidence="2">HTH cro/C1-type domain-containing protein</fullName>
    </recommendedName>
</protein>
<dbReference type="PANTHER" id="PTHR46797">
    <property type="entry name" value="HTH-TYPE TRANSCRIPTIONAL REGULATOR"/>
    <property type="match status" value="1"/>
</dbReference>
<dbReference type="EMBL" id="BMJN01000003">
    <property type="protein sequence ID" value="GGE25368.1"/>
    <property type="molecule type" value="Genomic_DNA"/>
</dbReference>
<dbReference type="PROSITE" id="PS50943">
    <property type="entry name" value="HTH_CROC1"/>
    <property type="match status" value="1"/>
</dbReference>
<dbReference type="PANTHER" id="PTHR46797:SF1">
    <property type="entry name" value="METHYLPHOSPHONATE SYNTHASE"/>
    <property type="match status" value="1"/>
</dbReference>
<accession>A0A917EDK5</accession>
<evidence type="ECO:0000256" key="1">
    <source>
        <dbReference type="ARBA" id="ARBA00023125"/>
    </source>
</evidence>
<dbReference type="AlphaFoldDB" id="A0A917EDK5"/>
<dbReference type="GO" id="GO:0003700">
    <property type="term" value="F:DNA-binding transcription factor activity"/>
    <property type="evidence" value="ECO:0007669"/>
    <property type="project" value="TreeGrafter"/>
</dbReference>
<reference evidence="3" key="1">
    <citation type="journal article" date="2014" name="Int. J. Syst. Evol. Microbiol.">
        <title>Complete genome sequence of Corynebacterium casei LMG S-19264T (=DSM 44701T), isolated from a smear-ripened cheese.</title>
        <authorList>
            <consortium name="US DOE Joint Genome Institute (JGI-PGF)"/>
            <person name="Walter F."/>
            <person name="Albersmeier A."/>
            <person name="Kalinowski J."/>
            <person name="Ruckert C."/>
        </authorList>
    </citation>
    <scope>NUCLEOTIDE SEQUENCE</scope>
    <source>
        <strain evidence="3">CGMCC 1.15533</strain>
    </source>
</reference>
<name>A0A917EDK5_9STRE</name>
<dbReference type="Pfam" id="PF01381">
    <property type="entry name" value="HTH_3"/>
    <property type="match status" value="1"/>
</dbReference>
<evidence type="ECO:0000313" key="3">
    <source>
        <dbReference type="EMBL" id="GGE25368.1"/>
    </source>
</evidence>
<dbReference type="SMART" id="SM00530">
    <property type="entry name" value="HTH_XRE"/>
    <property type="match status" value="1"/>
</dbReference>
<feature type="domain" description="HTH cro/C1-type" evidence="2">
    <location>
        <begin position="12"/>
        <end position="66"/>
    </location>
</feature>
<proteinExistence type="predicted"/>
<dbReference type="InterPro" id="IPR010982">
    <property type="entry name" value="Lambda_DNA-bd_dom_sf"/>
</dbReference>
<dbReference type="Proteomes" id="UP000660801">
    <property type="component" value="Unassembled WGS sequence"/>
</dbReference>
<dbReference type="RefSeq" id="WP_068991669.1">
    <property type="nucleotide sequence ID" value="NZ_BMJN01000003.1"/>
</dbReference>
<dbReference type="GO" id="GO:0005829">
    <property type="term" value="C:cytosol"/>
    <property type="evidence" value="ECO:0007669"/>
    <property type="project" value="TreeGrafter"/>
</dbReference>
<dbReference type="CDD" id="cd00093">
    <property type="entry name" value="HTH_XRE"/>
    <property type="match status" value="1"/>
</dbReference>
<dbReference type="SUPFAM" id="SSF47413">
    <property type="entry name" value="lambda repressor-like DNA-binding domains"/>
    <property type="match status" value="1"/>
</dbReference>
<dbReference type="InterPro" id="IPR001387">
    <property type="entry name" value="Cro/C1-type_HTH"/>
</dbReference>
<reference evidence="3" key="2">
    <citation type="submission" date="2020-09" db="EMBL/GenBank/DDBJ databases">
        <authorList>
            <person name="Sun Q."/>
            <person name="Zhou Y."/>
        </authorList>
    </citation>
    <scope>NUCLEOTIDE SEQUENCE</scope>
    <source>
        <strain evidence="3">CGMCC 1.15533</strain>
    </source>
</reference>
<comment type="caution">
    <text evidence="3">The sequence shown here is derived from an EMBL/GenBank/DDBJ whole genome shotgun (WGS) entry which is preliminary data.</text>
</comment>
<keyword evidence="4" id="KW-1185">Reference proteome</keyword>
<evidence type="ECO:0000313" key="4">
    <source>
        <dbReference type="Proteomes" id="UP000660801"/>
    </source>
</evidence>
<dbReference type="OrthoDB" id="1495025at2"/>
<dbReference type="GO" id="GO:0003677">
    <property type="term" value="F:DNA binding"/>
    <property type="evidence" value="ECO:0007669"/>
    <property type="project" value="UniProtKB-KW"/>
</dbReference>
<dbReference type="Gene3D" id="1.10.260.40">
    <property type="entry name" value="lambda repressor-like DNA-binding domains"/>
    <property type="match status" value="1"/>
</dbReference>
<gene>
    <name evidence="3" type="ORF">GCM10011510_03070</name>
</gene>
<evidence type="ECO:0000259" key="2">
    <source>
        <dbReference type="PROSITE" id="PS50943"/>
    </source>
</evidence>
<organism evidence="3 4">
    <name type="scientific">Streptococcus himalayensis</name>
    <dbReference type="NCBI Taxonomy" id="1888195"/>
    <lineage>
        <taxon>Bacteria</taxon>
        <taxon>Bacillati</taxon>
        <taxon>Bacillota</taxon>
        <taxon>Bacilli</taxon>
        <taxon>Lactobacillales</taxon>
        <taxon>Streptococcaceae</taxon>
        <taxon>Streptococcus</taxon>
    </lineage>
</organism>
<keyword evidence="1" id="KW-0238">DNA-binding</keyword>